<evidence type="ECO:0000313" key="3">
    <source>
        <dbReference type="Proteomes" id="UP000015100"/>
    </source>
</evidence>
<dbReference type="STRING" id="1284197.S8BQQ5"/>
<proteinExistence type="predicted"/>
<reference evidence="2 3" key="1">
    <citation type="journal article" date="2013" name="PLoS Genet.">
        <title>Genomic mechanisms accounting for the adaptation to parasitism in nematode-trapping fungi.</title>
        <authorList>
            <person name="Meerupati T."/>
            <person name="Andersson K.M."/>
            <person name="Friman E."/>
            <person name="Kumar D."/>
            <person name="Tunlid A."/>
            <person name="Ahren D."/>
        </authorList>
    </citation>
    <scope>NUCLEOTIDE SEQUENCE [LARGE SCALE GENOMIC DNA]</scope>
    <source>
        <strain evidence="2 3">CBS 200.50</strain>
    </source>
</reference>
<dbReference type="HOGENOM" id="CLU_402789_0_0_1"/>
<dbReference type="OrthoDB" id="5392168at2759"/>
<feature type="compositionally biased region" description="Basic and acidic residues" evidence="1">
    <location>
        <begin position="615"/>
        <end position="625"/>
    </location>
</feature>
<evidence type="ECO:0000256" key="1">
    <source>
        <dbReference type="SAM" id="MobiDB-lite"/>
    </source>
</evidence>
<feature type="compositionally biased region" description="Polar residues" evidence="1">
    <location>
        <begin position="559"/>
        <end position="589"/>
    </location>
</feature>
<feature type="compositionally biased region" description="Polar residues" evidence="1">
    <location>
        <begin position="507"/>
        <end position="528"/>
    </location>
</feature>
<feature type="compositionally biased region" description="Gly residues" evidence="1">
    <location>
        <begin position="651"/>
        <end position="666"/>
    </location>
</feature>
<protein>
    <submittedName>
        <fullName evidence="2">Uncharacterized protein</fullName>
    </submittedName>
</protein>
<keyword evidence="3" id="KW-1185">Reference proteome</keyword>
<name>S8BQQ5_DACHA</name>
<feature type="compositionally biased region" description="Polar residues" evidence="1">
    <location>
        <begin position="445"/>
        <end position="466"/>
    </location>
</feature>
<feature type="region of interest" description="Disordered" evidence="1">
    <location>
        <begin position="440"/>
        <end position="486"/>
    </location>
</feature>
<feature type="region of interest" description="Disordered" evidence="1">
    <location>
        <begin position="498"/>
        <end position="683"/>
    </location>
</feature>
<sequence length="683" mass="75951">MGWGRNDVETTLSEKIDKTKVYAGQKTCGSGLPKTVTGVRISQFGPLSVGKKAPAEGTGRWKNPVRWMGYWRNNSCRGLPVLIIHFYDVPYTNQGLYFPKMADWINELSESDLQYVSHAEIPLGDIWFGDSYIPEGSVAVREVPARPREVTTDTDYYVLHDAIRVVEVGPNNDIRLVKPADAEEWIGSGRVEGPLSMIHVQSSTGDVLATQEGDHERVVKMGFVPDDQGIFHTPPDEGTNLDTFLGGNFRLLVTGKKQPPLSDLLHFKLKERIRNQVEAYMATRSEEVRKRPQVLFPGLNRGTPNRAKRILANYYRGSAVDWRGYMNDKPDEKFKLVAKALDFLKPQDALPDRGMPGRLDNPSVNELLWDLVLGTKDWFHLTQAERNLRFRYLKEEVREMRNRRRIGMTRNQTQQVHPGPAGGFSESGLVGMAPFLGLDIRPKATPSSTGQSISQPPNPIIQSNQAPKLGISDRTTNTPKPDWKKNFFPLLSTMNWGTGPPILPDPATSNNPPDQPNNGLNKNYNSPLRGNLPPVPQWSQNQPPGPSHYQQPGEFAIQLNRNSNGLYNTMPNNGQQNRNLGSFSANPISSLPGPQGLREPSPNSGPRALPYTDTPTKRVWSESKRHWTPSQYKNVGGWKDRLFEDDFIIGSGEGGSGGGGGGGDSGGDTQNGAMEEEKERESR</sequence>
<dbReference type="Proteomes" id="UP000015100">
    <property type="component" value="Unassembled WGS sequence"/>
</dbReference>
<gene>
    <name evidence="2" type="ORF">H072_4248</name>
</gene>
<reference evidence="3" key="2">
    <citation type="submission" date="2013-04" db="EMBL/GenBank/DDBJ databases">
        <title>Genomic mechanisms accounting for the adaptation to parasitism in nematode-trapping fungi.</title>
        <authorList>
            <person name="Ahren D.G."/>
        </authorList>
    </citation>
    <scope>NUCLEOTIDE SEQUENCE [LARGE SCALE GENOMIC DNA]</scope>
    <source>
        <strain evidence="3">CBS 200.50</strain>
    </source>
</reference>
<organism evidence="2 3">
    <name type="scientific">Dactylellina haptotyla (strain CBS 200.50)</name>
    <name type="common">Nematode-trapping fungus</name>
    <name type="synonym">Monacrosporium haptotylum</name>
    <dbReference type="NCBI Taxonomy" id="1284197"/>
    <lineage>
        <taxon>Eukaryota</taxon>
        <taxon>Fungi</taxon>
        <taxon>Dikarya</taxon>
        <taxon>Ascomycota</taxon>
        <taxon>Pezizomycotina</taxon>
        <taxon>Orbiliomycetes</taxon>
        <taxon>Orbiliales</taxon>
        <taxon>Orbiliaceae</taxon>
        <taxon>Dactylellina</taxon>
    </lineage>
</organism>
<comment type="caution">
    <text evidence="2">The sequence shown here is derived from an EMBL/GenBank/DDBJ whole genome shotgun (WGS) entry which is preliminary data.</text>
</comment>
<dbReference type="EMBL" id="AQGS01000153">
    <property type="protein sequence ID" value="EPS41773.1"/>
    <property type="molecule type" value="Genomic_DNA"/>
</dbReference>
<evidence type="ECO:0000313" key="2">
    <source>
        <dbReference type="EMBL" id="EPS41773.1"/>
    </source>
</evidence>
<dbReference type="AlphaFoldDB" id="S8BQQ5"/>
<accession>S8BQQ5</accession>